<sequence>MELQRCVPQEEADCDIEPAPELPEAPPRPPSPECEDLPDFTYLPSSTSCQFYYQCIDNFAYRLSCPRGYWFSVELGRCGNRFEVECDIEESTQTPTAPPGPSEPNLCFGRPNFSYVRSPQFCHLFYYCLNGTPFPMICRNGFFFDETAQDCIPEEEVQCDDSNVPGSTPGTTPGICDDVEDGVMIIHPQFCNQYYVCVEGNAYPTLCPDGQWLDVEKQACGKPIDVYCPNGPPTTPTPSVCVDVADGVYVPSPERCEAYYVCAGEIGYILYCPPGLWFDQTTRECISPSDAICNIPTPPTPPPTPTIPPTIPPSGPPEEGNQLCNESPNGTYLPSPADCSSFYICFNGGAYPSNCLGGLWFNPITMLCDLPENVTCINGNAYPQICPPDEWFSMQQQQCVPKDQSECDLTEPPVLPEAPAPDPSPLCDDVLNFRYVASVDSCQWYYQCIDRIAYRLSCPLFSWFDETLQRCGSLYDVECNIEASTVTTVPTPPTVDPLDICYGQPDFILIPSNTLCERYYSCYQGIAYPNKCPSGLWFNPNTNMCDDPENVECPANTKASQ</sequence>
<feature type="domain" description="Chitin-binding type-2" evidence="7">
    <location>
        <begin position="238"/>
        <end position="295"/>
    </location>
</feature>
<dbReference type="Gene3D" id="2.170.140.10">
    <property type="entry name" value="Chitin binding domain"/>
    <property type="match status" value="7"/>
</dbReference>
<organism evidence="8 9">
    <name type="scientific">Anopheles coluzzii</name>
    <name type="common">African malaria mosquito</name>
    <dbReference type="NCBI Taxonomy" id="1518534"/>
    <lineage>
        <taxon>Eukaryota</taxon>
        <taxon>Metazoa</taxon>
        <taxon>Ecdysozoa</taxon>
        <taxon>Arthropoda</taxon>
        <taxon>Hexapoda</taxon>
        <taxon>Insecta</taxon>
        <taxon>Pterygota</taxon>
        <taxon>Neoptera</taxon>
        <taxon>Endopterygota</taxon>
        <taxon>Diptera</taxon>
        <taxon>Nematocera</taxon>
        <taxon>Culicoidea</taxon>
        <taxon>Culicidae</taxon>
        <taxon>Anophelinae</taxon>
        <taxon>Anopheles</taxon>
    </lineage>
</organism>
<dbReference type="InterPro" id="IPR036508">
    <property type="entry name" value="Chitin-bd_dom_sf"/>
</dbReference>
<feature type="region of interest" description="Disordered" evidence="6">
    <location>
        <begin position="297"/>
        <end position="327"/>
    </location>
</feature>
<protein>
    <recommendedName>
        <fullName evidence="7">Chitin-binding type-2 domain-containing protein</fullName>
    </recommendedName>
</protein>
<evidence type="ECO:0000256" key="4">
    <source>
        <dbReference type="ARBA" id="ARBA00023157"/>
    </source>
</evidence>
<dbReference type="PROSITE" id="PS50940">
    <property type="entry name" value="CHIT_BIND_II"/>
    <property type="match status" value="7"/>
</dbReference>
<keyword evidence="1" id="KW-0147">Chitin-binding</keyword>
<evidence type="ECO:0000313" key="9">
    <source>
        <dbReference type="Proteomes" id="UP001105220"/>
    </source>
</evidence>
<reference key="1">
    <citation type="journal article" date="2019" name="Genes (Basel)">
        <title>A High-Quality De novo Genome Assembly from a Single Mosquito Using PacBio Sequencing.</title>
        <authorList>
            <person name="Kingan S.B."/>
            <person name="Heaton H."/>
            <person name="Cudini J."/>
            <person name="Lambert C.C."/>
            <person name="Baybayan P."/>
            <person name="Galvin B.D."/>
            <person name="Durbin R."/>
            <person name="Korlach J."/>
            <person name="Lawniczak M.K.N."/>
        </authorList>
    </citation>
    <scope>NUCLEOTIDE SEQUENCE [LARGE SCALE GENOMIC DNA]</scope>
    <source>
        <strain>Mali-NIH</strain>
    </source>
</reference>
<keyword evidence="9" id="KW-1185">Reference proteome</keyword>
<dbReference type="VEuPathDB" id="VectorBase:ACMO_008403"/>
<dbReference type="Pfam" id="PF01607">
    <property type="entry name" value="CBM_14"/>
    <property type="match status" value="7"/>
</dbReference>
<dbReference type="SMART" id="SM00494">
    <property type="entry name" value="ChtBD2"/>
    <property type="match status" value="7"/>
</dbReference>
<feature type="compositionally biased region" description="Pro residues" evidence="6">
    <location>
        <begin position="20"/>
        <end position="32"/>
    </location>
</feature>
<evidence type="ECO:0000259" key="7">
    <source>
        <dbReference type="PROSITE" id="PS50940"/>
    </source>
</evidence>
<dbReference type="VEuPathDB" id="VectorBase:ACON2_035235"/>
<dbReference type="GO" id="GO:0005576">
    <property type="term" value="C:extracellular region"/>
    <property type="evidence" value="ECO:0007669"/>
    <property type="project" value="InterPro"/>
</dbReference>
<feature type="domain" description="Chitin-binding type-2" evidence="7">
    <location>
        <begin position="31"/>
        <end position="88"/>
    </location>
</feature>
<dbReference type="SUPFAM" id="SSF57625">
    <property type="entry name" value="Invertebrate chitin-binding proteins"/>
    <property type="match status" value="8"/>
</dbReference>
<accession>A0A6E8W2N8</accession>
<keyword evidence="2" id="KW-0732">Signal</keyword>
<keyword evidence="5" id="KW-0325">Glycoprotein</keyword>
<proteinExistence type="predicted"/>
<evidence type="ECO:0000256" key="3">
    <source>
        <dbReference type="ARBA" id="ARBA00022737"/>
    </source>
</evidence>
<evidence type="ECO:0000256" key="6">
    <source>
        <dbReference type="SAM" id="MobiDB-lite"/>
    </source>
</evidence>
<evidence type="ECO:0000313" key="8">
    <source>
        <dbReference type="EnsemblMetazoa" id="ACON010469-PA"/>
    </source>
</evidence>
<reference evidence="8" key="2">
    <citation type="submission" date="2020-05" db="UniProtKB">
        <authorList>
            <consortium name="EnsemblMetazoa"/>
        </authorList>
    </citation>
    <scope>IDENTIFICATION</scope>
    <source>
        <strain evidence="8">Ngousso</strain>
    </source>
</reference>
<dbReference type="PANTHER" id="PTHR23301:SF0">
    <property type="entry name" value="CHITIN-BINDING TYPE-2 DOMAIN-CONTAINING PROTEIN-RELATED"/>
    <property type="match status" value="1"/>
</dbReference>
<evidence type="ECO:0000256" key="5">
    <source>
        <dbReference type="ARBA" id="ARBA00023180"/>
    </source>
</evidence>
<feature type="region of interest" description="Disordered" evidence="6">
    <location>
        <begin position="1"/>
        <end position="32"/>
    </location>
</feature>
<name>A0A6E8W2N8_ANOCL</name>
<keyword evidence="4" id="KW-1015">Disulfide bond</keyword>
<dbReference type="VEuPathDB" id="VectorBase:ACON2_033239"/>
<evidence type="ECO:0000256" key="2">
    <source>
        <dbReference type="ARBA" id="ARBA00022729"/>
    </source>
</evidence>
<dbReference type="InterPro" id="IPR051940">
    <property type="entry name" value="Chitin_bind-dev_reg"/>
</dbReference>
<dbReference type="VEuPathDB" id="VectorBase:ACMO_000460"/>
<feature type="compositionally biased region" description="Pro residues" evidence="6">
    <location>
        <begin position="297"/>
        <end position="316"/>
    </location>
</feature>
<evidence type="ECO:0000256" key="1">
    <source>
        <dbReference type="ARBA" id="ARBA00022669"/>
    </source>
</evidence>
<dbReference type="PANTHER" id="PTHR23301">
    <property type="entry name" value="CHITIN BINDING PERITROPHIN-A"/>
    <property type="match status" value="1"/>
</dbReference>
<feature type="domain" description="Chitin-binding type-2" evidence="7">
    <location>
        <begin position="424"/>
        <end position="481"/>
    </location>
</feature>
<dbReference type="AlphaFoldDB" id="A0A6E8W2N8"/>
<dbReference type="GO" id="GO:0008061">
    <property type="term" value="F:chitin binding"/>
    <property type="evidence" value="ECO:0007669"/>
    <property type="project" value="UniProtKB-KW"/>
</dbReference>
<dbReference type="VEuPathDB" id="VectorBase:ACON010469"/>
<feature type="domain" description="Chitin-binding type-2" evidence="7">
    <location>
        <begin position="321"/>
        <end position="378"/>
    </location>
</feature>
<feature type="domain" description="Chitin-binding type-2" evidence="7">
    <location>
        <begin position="104"/>
        <end position="161"/>
    </location>
</feature>
<dbReference type="InterPro" id="IPR002557">
    <property type="entry name" value="Chitin-bd_dom"/>
</dbReference>
<feature type="domain" description="Chitin-binding type-2" evidence="7">
    <location>
        <begin position="498"/>
        <end position="555"/>
    </location>
</feature>
<feature type="domain" description="Chitin-binding type-2" evidence="7">
    <location>
        <begin position="173"/>
        <end position="230"/>
    </location>
</feature>
<keyword evidence="3" id="KW-0677">Repeat</keyword>
<dbReference type="Proteomes" id="UP001105220">
    <property type="component" value="Unplaced"/>
</dbReference>
<dbReference type="EnsemblMetazoa" id="ACON010469-RA">
    <property type="protein sequence ID" value="ACON010469-PA"/>
    <property type="gene ID" value="ACON010469"/>
</dbReference>